<evidence type="ECO:0000313" key="2">
    <source>
        <dbReference type="Proteomes" id="UP000013261"/>
    </source>
</evidence>
<sequence>MQEVIDYIGSKKEDFGQHPFFELLFDDELPVSNKLSFMPYMAYFIMSFGDINKYVLPFKSPKDNYEIAINLHAKEDEKHWNWYLEDLQSLNFDKKKSIY</sequence>
<dbReference type="PATRIC" id="fig|1217703.3.peg.1411"/>
<organism evidence="1 2">
    <name type="scientific">Acinetobacter dispersus</name>
    <dbReference type="NCBI Taxonomy" id="70348"/>
    <lineage>
        <taxon>Bacteria</taxon>
        <taxon>Pseudomonadati</taxon>
        <taxon>Pseudomonadota</taxon>
        <taxon>Gammaproteobacteria</taxon>
        <taxon>Moraxellales</taxon>
        <taxon>Moraxellaceae</taxon>
        <taxon>Acinetobacter</taxon>
    </lineage>
</organism>
<accession>N9MJ79</accession>
<dbReference type="Proteomes" id="UP000013261">
    <property type="component" value="Unassembled WGS sequence"/>
</dbReference>
<name>N9MJ79_9GAMM</name>
<dbReference type="eggNOG" id="COG2072">
    <property type="taxonomic scope" value="Bacteria"/>
</dbReference>
<dbReference type="EMBL" id="APRL01000012">
    <property type="protein sequence ID" value="ENW93345.1"/>
    <property type="molecule type" value="Genomic_DNA"/>
</dbReference>
<dbReference type="RefSeq" id="WP_005186968.1">
    <property type="nucleotide sequence ID" value="NZ_KB850050.1"/>
</dbReference>
<evidence type="ECO:0000313" key="1">
    <source>
        <dbReference type="EMBL" id="ENW93345.1"/>
    </source>
</evidence>
<comment type="caution">
    <text evidence="1">The sequence shown here is derived from an EMBL/GenBank/DDBJ whole genome shotgun (WGS) entry which is preliminary data.</text>
</comment>
<dbReference type="AlphaFoldDB" id="N9MJ79"/>
<gene>
    <name evidence="1" type="ORF">F904_01469</name>
</gene>
<keyword evidence="2" id="KW-1185">Reference proteome</keyword>
<dbReference type="HOGENOM" id="CLU_2421329_0_0_6"/>
<protein>
    <submittedName>
        <fullName evidence="1">Uncharacterized protein</fullName>
    </submittedName>
</protein>
<dbReference type="InterPro" id="IPR016084">
    <property type="entry name" value="Haem_Oase-like_multi-hlx"/>
</dbReference>
<dbReference type="OrthoDB" id="6693353at2"/>
<dbReference type="Gene3D" id="1.20.910.10">
    <property type="entry name" value="Heme oxygenase-like"/>
    <property type="match status" value="1"/>
</dbReference>
<reference evidence="1 2" key="1">
    <citation type="submission" date="2013-02" db="EMBL/GenBank/DDBJ databases">
        <title>The Genome Sequence of Acinetobacter sp. ANC 4105.</title>
        <authorList>
            <consortium name="The Broad Institute Genome Sequencing Platform"/>
            <consortium name="The Broad Institute Genome Sequencing Center for Infectious Disease"/>
            <person name="Cerqueira G."/>
            <person name="Feldgarden M."/>
            <person name="Courvalin P."/>
            <person name="Perichon B."/>
            <person name="Grillot-Courvalin C."/>
            <person name="Clermont D."/>
            <person name="Rocha E."/>
            <person name="Yoon E.-J."/>
            <person name="Nemec A."/>
            <person name="Walker B."/>
            <person name="Young S.K."/>
            <person name="Zeng Q."/>
            <person name="Gargeya S."/>
            <person name="Fitzgerald M."/>
            <person name="Haas B."/>
            <person name="Abouelleil A."/>
            <person name="Alvarado L."/>
            <person name="Arachchi H.M."/>
            <person name="Berlin A.M."/>
            <person name="Chapman S.B."/>
            <person name="Dewar J."/>
            <person name="Goldberg J."/>
            <person name="Griggs A."/>
            <person name="Gujja S."/>
            <person name="Hansen M."/>
            <person name="Howarth C."/>
            <person name="Imamovic A."/>
            <person name="Larimer J."/>
            <person name="McCowan C."/>
            <person name="Murphy C."/>
            <person name="Neiman D."/>
            <person name="Pearson M."/>
            <person name="Priest M."/>
            <person name="Roberts A."/>
            <person name="Saif S."/>
            <person name="Shea T."/>
            <person name="Sisk P."/>
            <person name="Sykes S."/>
            <person name="Wortman J."/>
            <person name="Nusbaum C."/>
            <person name="Birren B."/>
        </authorList>
    </citation>
    <scope>NUCLEOTIDE SEQUENCE [LARGE SCALE GENOMIC DNA]</scope>
    <source>
        <strain evidence="1 2">ANC 4105</strain>
    </source>
</reference>
<proteinExistence type="predicted"/>